<evidence type="ECO:0000313" key="1">
    <source>
        <dbReference type="EMBL" id="MWA03304.1"/>
    </source>
</evidence>
<dbReference type="InterPro" id="IPR011990">
    <property type="entry name" value="TPR-like_helical_dom_sf"/>
</dbReference>
<evidence type="ECO:0008006" key="3">
    <source>
        <dbReference type="Google" id="ProtNLM"/>
    </source>
</evidence>
<accession>A0A6I4MGM0</accession>
<gene>
    <name evidence="1" type="ORF">F8568_023575</name>
</gene>
<keyword evidence="2" id="KW-1185">Reference proteome</keyword>
<organism evidence="1 2">
    <name type="scientific">Actinomadura physcomitrii</name>
    <dbReference type="NCBI Taxonomy" id="2650748"/>
    <lineage>
        <taxon>Bacteria</taxon>
        <taxon>Bacillati</taxon>
        <taxon>Actinomycetota</taxon>
        <taxon>Actinomycetes</taxon>
        <taxon>Streptosporangiales</taxon>
        <taxon>Thermomonosporaceae</taxon>
        <taxon>Actinomadura</taxon>
    </lineage>
</organism>
<sequence length="682" mass="74111">MTPTLTEIRRLVAAAKGETPASDWNETAVDLVGLLHAGVLDVTEEEHTELCREALAVAGILLRRDLQPDDRAVVSDFASTVLLDRFREEEDEDALDAAVEIRRAEAARAEADLGCAANVNLASALMTAFDHDGAESRLTEAVEALGTAYRLATTDGQRAIVSGALGNMRSCRYALHHDRADLEAAVREYENAAEAPDASVRARARSSLASLLWEHYREDGGESQLIGAERHARAALSEAPEEASVRRYGLLARILRDRHRHDRADDRLDEAEEIMAALLGSVPPGSPERADLVGTASSIAYSRYLVRHERAVLDDAVRLTDEAVDEYYRRKAEGGTGDRQDRAVLANQICLLLTERFTLDGVRADIDRAVLAAESCLADPLPHQMDHGLRTNLANALHRRFESYGERRDLQAGIREARRVAERARGVEERATALHVLALLLGDKARMSGMDADFDEAIAHVDEEIRLTPRSSTELPAALVTKADLISGRFRADEAAGDAPVVARLIEILEDAWSLAPEPSSLRATAAYQLGYRYAQRSGFFGLATGADEPNPTLTLTLTEGAAADLRRAMTLWNEAVSLDEPFVAIEAGQRLGDVAFTAERWEGAALGYRAALDAADRLADRRTLDVDRHLARFRVQGVAAAAGLAALKTGSPRDAVLCLEQGTATLLARATVVWPGLVHMG</sequence>
<dbReference type="Proteomes" id="UP000462055">
    <property type="component" value="Unassembled WGS sequence"/>
</dbReference>
<name>A0A6I4MGM0_9ACTN</name>
<dbReference type="AlphaFoldDB" id="A0A6I4MGM0"/>
<dbReference type="Gene3D" id="1.25.40.10">
    <property type="entry name" value="Tetratricopeptide repeat domain"/>
    <property type="match status" value="1"/>
</dbReference>
<evidence type="ECO:0000313" key="2">
    <source>
        <dbReference type="Proteomes" id="UP000462055"/>
    </source>
</evidence>
<comment type="caution">
    <text evidence="1">The sequence shown here is derived from an EMBL/GenBank/DDBJ whole genome shotgun (WGS) entry which is preliminary data.</text>
</comment>
<dbReference type="EMBL" id="WBMS02000018">
    <property type="protein sequence ID" value="MWA03304.1"/>
    <property type="molecule type" value="Genomic_DNA"/>
</dbReference>
<proteinExistence type="predicted"/>
<protein>
    <recommendedName>
        <fullName evidence="3">Tetratricopeptide repeat protein</fullName>
    </recommendedName>
</protein>
<dbReference type="RefSeq" id="WP_151595841.1">
    <property type="nucleotide sequence ID" value="NZ_WBMS02000018.1"/>
</dbReference>
<reference evidence="1" key="1">
    <citation type="submission" date="2019-12" db="EMBL/GenBank/DDBJ databases">
        <title>Actinomadura physcomitrii sp. nov., a novel actinomycete isolated from moss [Physcomitrium sphaericum (Ludw) Fuernr].</title>
        <authorList>
            <person name="Zhuang X."/>
        </authorList>
    </citation>
    <scope>NUCLEOTIDE SEQUENCE [LARGE SCALE GENOMIC DNA]</scope>
    <source>
        <strain evidence="1">LD22</strain>
    </source>
</reference>